<proteinExistence type="predicted"/>
<name>A0ABZ1DXV7_9RHOB</name>
<evidence type="ECO:0000313" key="2">
    <source>
        <dbReference type="EMBL" id="WRY32579.1"/>
    </source>
</evidence>
<dbReference type="InterPro" id="IPR052729">
    <property type="entry name" value="Acyl/Acetyltrans_Enzymes"/>
</dbReference>
<dbReference type="InterPro" id="IPR041496">
    <property type="entry name" value="YitH/HolE_GNAT"/>
</dbReference>
<accession>A0ABZ1DXV7</accession>
<dbReference type="Gene3D" id="3.40.630.90">
    <property type="match status" value="1"/>
</dbReference>
<organism evidence="2 3">
    <name type="scientific">Thioclava litoralis</name>
    <dbReference type="NCBI Taxonomy" id="3076557"/>
    <lineage>
        <taxon>Bacteria</taxon>
        <taxon>Pseudomonadati</taxon>
        <taxon>Pseudomonadota</taxon>
        <taxon>Alphaproteobacteria</taxon>
        <taxon>Rhodobacterales</taxon>
        <taxon>Paracoccaceae</taxon>
        <taxon>Thioclava</taxon>
    </lineage>
</organism>
<feature type="domain" description="YitH/HolE acetyltransferase (GNAT)" evidence="1">
    <location>
        <begin position="162"/>
        <end position="268"/>
    </location>
</feature>
<dbReference type="Pfam" id="PF18014">
    <property type="entry name" value="Acetyltransf_18"/>
    <property type="match status" value="1"/>
</dbReference>
<dbReference type="PANTHER" id="PTHR47237">
    <property type="entry name" value="SLL0310 PROTEIN"/>
    <property type="match status" value="1"/>
</dbReference>
<evidence type="ECO:0000259" key="1">
    <source>
        <dbReference type="Pfam" id="PF18014"/>
    </source>
</evidence>
<sequence>MVFFPVRQIEIDPFSLTLMPMQQEHLGALHGLSVALGWPHRHADWAANLDSGTGIVAVDEAGRVHGSAMTFSYHRDLSAIGMVIAHPKLARTALFRTLATEALEQSTGAAFLNACQQDVSFYRDLGVRSAAPVFRYEGFLPCGFSLARNVRPFRPQDRPRLHQLDQSGYCADRSRLVATLLEQSETYVIETCGHVTGFAMRRRFGRGHVIGPVIAANETDALSLTTSLMAGLAGQFLRLDTRQTEGSFVGFLAALGFRARPDVTTMTTTNLTFSPEIYAISGHSTG</sequence>
<dbReference type="EMBL" id="CP135443">
    <property type="protein sequence ID" value="WRY32579.1"/>
    <property type="molecule type" value="Genomic_DNA"/>
</dbReference>
<dbReference type="Proteomes" id="UP001623290">
    <property type="component" value="Chromosome"/>
</dbReference>
<gene>
    <name evidence="2" type="ORF">RPE78_07585</name>
</gene>
<keyword evidence="3" id="KW-1185">Reference proteome</keyword>
<protein>
    <recommendedName>
        <fullName evidence="1">YitH/HolE acetyltransferase (GNAT) domain-containing protein</fullName>
    </recommendedName>
</protein>
<evidence type="ECO:0000313" key="3">
    <source>
        <dbReference type="Proteomes" id="UP001623290"/>
    </source>
</evidence>
<dbReference type="InterPro" id="IPR016181">
    <property type="entry name" value="Acyl_CoA_acyltransferase"/>
</dbReference>
<reference evidence="2 3" key="1">
    <citation type="submission" date="2023-09" db="EMBL/GenBank/DDBJ databases">
        <title>Thioclava shenzhenensis sp. nov., a multidrug resistant bacteria-antagonizing species isolated from coastal seawater.</title>
        <authorList>
            <person name="Long M."/>
        </authorList>
    </citation>
    <scope>NUCLEOTIDE SEQUENCE [LARGE SCALE GENOMIC DNA]</scope>
    <source>
        <strain evidence="2 3">FTW29</strain>
    </source>
</reference>
<dbReference type="RefSeq" id="WP_406720213.1">
    <property type="nucleotide sequence ID" value="NZ_CP135443.1"/>
</dbReference>
<dbReference type="PANTHER" id="PTHR47237:SF2">
    <property type="entry name" value="BLL4206 PROTEIN"/>
    <property type="match status" value="1"/>
</dbReference>
<dbReference type="SUPFAM" id="SSF55729">
    <property type="entry name" value="Acyl-CoA N-acyltransferases (Nat)"/>
    <property type="match status" value="1"/>
</dbReference>